<organism evidence="1 2">
    <name type="scientific">Cerina litoralis</name>
    <dbReference type="NCBI Taxonomy" id="2874477"/>
    <lineage>
        <taxon>Bacteria</taxon>
        <taxon>Pseudomonadati</taxon>
        <taxon>Bacteroidota</taxon>
        <taxon>Flavobacteriia</taxon>
        <taxon>Flavobacteriales</taxon>
        <taxon>Flavobacteriaceae</taxon>
        <taxon>Cerina</taxon>
    </lineage>
</organism>
<evidence type="ECO:0000313" key="2">
    <source>
        <dbReference type="Proteomes" id="UP001200642"/>
    </source>
</evidence>
<protein>
    <recommendedName>
        <fullName evidence="3">Adenylate cyclase</fullName>
    </recommendedName>
</protein>
<dbReference type="RefSeq" id="WP_317903454.1">
    <property type="nucleotide sequence ID" value="NZ_JAIRBC010000029.1"/>
</dbReference>
<dbReference type="Proteomes" id="UP001200642">
    <property type="component" value="Unassembled WGS sequence"/>
</dbReference>
<gene>
    <name evidence="1" type="ORF">K8352_16250</name>
</gene>
<keyword evidence="2" id="KW-1185">Reference proteome</keyword>
<sequence length="543" mass="61532">MPSELIKTLSHSKKEIRDEMNRILSSNLFSRSSVLSNFLKFVVDETLEGRTEELKEYTIAVNALGKSADFNPQVDAIVRIHAGRLRRLLNEYYTGPGKTDLIKIEVVKGTYVPVFRTHLINKSNGITAEKNKTIQYSRSKLTLAVLPFRNLCPENEFQFFVDGFGEELTRLFSLSQDVSVVAHHSTRKYAVNPDDIRVIGTELGVHYMISGSVKRTAKEIRVNVELVETMNGIQIWSQTYNNLLNIDNLINIQDQIIENVCSLLGGYYGFIVRKSAVAHRKNPPSMVSFDAALWNYYFHMNFSQESYLKTRQALEEALRHDPNYAQGLAMLAELTLSAYSLGYPTAENPVNEGYKLAKKAIRIDPECQHAYQEYAWANIYLKRREEALSAMDRCLAINPASVSTMGTIGFGMACAGEYKRAHVLLTQSLNLNPHCPWWFYLGFFLVHYNNKQYKKALEYANKIETLDVFLDPLTKAAAMAQLGMTDEARADVKKLTKNFPQIADNLKTSLSTFLLDNSLVDEIVKGFNRIGASCLMVFLSLIE</sequence>
<accession>A0AAE3JQW1</accession>
<dbReference type="EMBL" id="JAIRBC010000029">
    <property type="protein sequence ID" value="MCG2462314.1"/>
    <property type="molecule type" value="Genomic_DNA"/>
</dbReference>
<proteinExistence type="predicted"/>
<name>A0AAE3JQW1_9FLAO</name>
<dbReference type="SUPFAM" id="SSF48452">
    <property type="entry name" value="TPR-like"/>
    <property type="match status" value="1"/>
</dbReference>
<dbReference type="AlphaFoldDB" id="A0AAE3JQW1"/>
<comment type="caution">
    <text evidence="1">The sequence shown here is derived from an EMBL/GenBank/DDBJ whole genome shotgun (WGS) entry which is preliminary data.</text>
</comment>
<evidence type="ECO:0000313" key="1">
    <source>
        <dbReference type="EMBL" id="MCG2462314.1"/>
    </source>
</evidence>
<reference evidence="1" key="1">
    <citation type="submission" date="2023-02" db="EMBL/GenBank/DDBJ databases">
        <title>Genome of Flavobacteriaceae gen. nov. sp. strain F89.</title>
        <authorList>
            <person name="Wang Y."/>
        </authorList>
    </citation>
    <scope>NUCLEOTIDE SEQUENCE</scope>
    <source>
        <strain evidence="1">F89</strain>
    </source>
</reference>
<evidence type="ECO:0008006" key="3">
    <source>
        <dbReference type="Google" id="ProtNLM"/>
    </source>
</evidence>
<dbReference type="Gene3D" id="1.25.40.10">
    <property type="entry name" value="Tetratricopeptide repeat domain"/>
    <property type="match status" value="1"/>
</dbReference>
<dbReference type="Gene3D" id="3.40.50.10610">
    <property type="entry name" value="ABC-type transport auxiliary lipoprotein component"/>
    <property type="match status" value="1"/>
</dbReference>
<dbReference type="InterPro" id="IPR011990">
    <property type="entry name" value="TPR-like_helical_dom_sf"/>
</dbReference>